<keyword evidence="2" id="KW-1003">Cell membrane</keyword>
<dbReference type="Pfam" id="PF02931">
    <property type="entry name" value="Neur_chan_LBD"/>
    <property type="match status" value="3"/>
</dbReference>
<keyword evidence="1 14" id="KW-0813">Transport</keyword>
<dbReference type="PRINTS" id="PR00252">
    <property type="entry name" value="NRIONCHANNEL"/>
</dbReference>
<keyword evidence="19" id="KW-1185">Reference proteome</keyword>
<evidence type="ECO:0000256" key="9">
    <source>
        <dbReference type="ARBA" id="ARBA00023170"/>
    </source>
</evidence>
<feature type="transmembrane region" description="Helical" evidence="14">
    <location>
        <begin position="724"/>
        <end position="742"/>
    </location>
</feature>
<organism evidence="18 19">
    <name type="scientific">Porites lobata</name>
    <dbReference type="NCBI Taxonomy" id="104759"/>
    <lineage>
        <taxon>Eukaryota</taxon>
        <taxon>Metazoa</taxon>
        <taxon>Cnidaria</taxon>
        <taxon>Anthozoa</taxon>
        <taxon>Hexacorallia</taxon>
        <taxon>Scleractinia</taxon>
        <taxon>Fungiina</taxon>
        <taxon>Poritidae</taxon>
        <taxon>Porites</taxon>
    </lineage>
</organism>
<keyword evidence="6 14" id="KW-0406">Ion transport</keyword>
<keyword evidence="8" id="KW-1015">Disulfide bond</keyword>
<feature type="transmembrane region" description="Helical" evidence="14">
    <location>
        <begin position="457"/>
        <end position="477"/>
    </location>
</feature>
<feature type="transmembrane region" description="Helical" evidence="14">
    <location>
        <begin position="1121"/>
        <end position="1145"/>
    </location>
</feature>
<feature type="domain" description="Neurotransmitter-gated ion-channel ligand-binding" evidence="16">
    <location>
        <begin position="484"/>
        <end position="692"/>
    </location>
</feature>
<feature type="transmembrane region" description="Helical" evidence="14">
    <location>
        <begin position="1182"/>
        <end position="1206"/>
    </location>
</feature>
<dbReference type="Pfam" id="PF02932">
    <property type="entry name" value="Neur_chan_memb"/>
    <property type="match status" value="4"/>
</dbReference>
<evidence type="ECO:0000256" key="12">
    <source>
        <dbReference type="ARBA" id="ARBA00023303"/>
    </source>
</evidence>
<evidence type="ECO:0000256" key="14">
    <source>
        <dbReference type="RuleBase" id="RU000687"/>
    </source>
</evidence>
<protein>
    <submittedName>
        <fullName evidence="18">Uncharacterized protein</fullName>
    </submittedName>
</protein>
<dbReference type="InterPro" id="IPR006201">
    <property type="entry name" value="Neur_channel"/>
</dbReference>
<comment type="caution">
    <text evidence="14">Lacks conserved residue(s) required for the propagation of feature annotation.</text>
</comment>
<dbReference type="Proteomes" id="UP001159405">
    <property type="component" value="Unassembled WGS sequence"/>
</dbReference>
<gene>
    <name evidence="18" type="ORF">PLOB_00043462</name>
</gene>
<dbReference type="CDD" id="cd19051">
    <property type="entry name" value="LGIC_TM_cation"/>
    <property type="match status" value="3"/>
</dbReference>
<keyword evidence="3 14" id="KW-0812">Transmembrane</keyword>
<feature type="transmembrane region" description="Helical" evidence="14">
    <location>
        <begin position="758"/>
        <end position="781"/>
    </location>
</feature>
<feature type="region of interest" description="Disordered" evidence="15">
    <location>
        <begin position="1274"/>
        <end position="1300"/>
    </location>
</feature>
<keyword evidence="4 14" id="KW-1133">Transmembrane helix</keyword>
<evidence type="ECO:0000259" key="16">
    <source>
        <dbReference type="Pfam" id="PF02931"/>
    </source>
</evidence>
<evidence type="ECO:0000256" key="4">
    <source>
        <dbReference type="ARBA" id="ARBA00022989"/>
    </source>
</evidence>
<feature type="transmembrane region" description="Helical" evidence="14">
    <location>
        <begin position="1151"/>
        <end position="1170"/>
    </location>
</feature>
<feature type="transmembrane region" description="Helical" evidence="14">
    <location>
        <begin position="258"/>
        <end position="276"/>
    </location>
</feature>
<dbReference type="InterPro" id="IPR002394">
    <property type="entry name" value="Nicotinic_acetylcholine_rcpt"/>
</dbReference>
<keyword evidence="9" id="KW-0675">Receptor</keyword>
<dbReference type="PANTHER" id="PTHR18945">
    <property type="entry name" value="NEUROTRANSMITTER GATED ION CHANNEL"/>
    <property type="match status" value="1"/>
</dbReference>
<feature type="domain" description="Neurotransmitter-gated ion-channel transmembrane" evidence="17">
    <location>
        <begin position="1127"/>
        <end position="1387"/>
    </location>
</feature>
<feature type="transmembrane region" description="Helical" evidence="14">
    <location>
        <begin position="227"/>
        <end position="251"/>
    </location>
</feature>
<dbReference type="NCBIfam" id="TIGR00860">
    <property type="entry name" value="LIC"/>
    <property type="match status" value="3"/>
</dbReference>
<evidence type="ECO:0000256" key="10">
    <source>
        <dbReference type="ARBA" id="ARBA00023180"/>
    </source>
</evidence>
<dbReference type="InterPro" id="IPR018000">
    <property type="entry name" value="Neurotransmitter_ion_chnl_CS"/>
</dbReference>
<feature type="transmembrane region" description="Helical" evidence="14">
    <location>
        <begin position="288"/>
        <end position="311"/>
    </location>
</feature>
<proteinExistence type="inferred from homology"/>
<feature type="transmembrane region" description="Helical" evidence="14">
    <location>
        <begin position="883"/>
        <end position="901"/>
    </location>
</feature>
<evidence type="ECO:0000259" key="17">
    <source>
        <dbReference type="Pfam" id="PF02932"/>
    </source>
</evidence>
<evidence type="ECO:0000313" key="18">
    <source>
        <dbReference type="EMBL" id="CAH3143531.1"/>
    </source>
</evidence>
<name>A0ABN8PI66_9CNID</name>
<feature type="transmembrane region" description="Helical" evidence="14">
    <location>
        <begin position="693"/>
        <end position="717"/>
    </location>
</feature>
<feature type="domain" description="Neurotransmitter-gated ion-channel transmembrane" evidence="17">
    <location>
        <begin position="840"/>
        <end position="900"/>
    </location>
</feature>
<reference evidence="18 19" key="1">
    <citation type="submission" date="2022-05" db="EMBL/GenBank/DDBJ databases">
        <authorList>
            <consortium name="Genoscope - CEA"/>
            <person name="William W."/>
        </authorList>
    </citation>
    <scope>NUCLEOTIDE SEQUENCE [LARGE SCALE GENOMIC DNA]</scope>
</reference>
<dbReference type="InterPro" id="IPR038050">
    <property type="entry name" value="Neuro_actylchol_rec"/>
</dbReference>
<dbReference type="Gene3D" id="2.70.170.10">
    <property type="entry name" value="Neurotransmitter-gated ion-channel ligand-binding domain"/>
    <property type="match status" value="3"/>
</dbReference>
<evidence type="ECO:0000256" key="1">
    <source>
        <dbReference type="ARBA" id="ARBA00022448"/>
    </source>
</evidence>
<accession>A0ABN8PI66</accession>
<keyword evidence="11" id="KW-1071">Ligand-gated ion channel</keyword>
<dbReference type="EMBL" id="CALNXK010000071">
    <property type="protein sequence ID" value="CAH3143531.1"/>
    <property type="molecule type" value="Genomic_DNA"/>
</dbReference>
<dbReference type="InterPro" id="IPR036719">
    <property type="entry name" value="Neuro-gated_channel_TM_sf"/>
</dbReference>
<keyword evidence="12 14" id="KW-0407">Ion channel</keyword>
<evidence type="ECO:0000313" key="19">
    <source>
        <dbReference type="Proteomes" id="UP001159405"/>
    </source>
</evidence>
<feature type="domain" description="Neurotransmitter-gated ion-channel transmembrane" evidence="17">
    <location>
        <begin position="699"/>
        <end position="819"/>
    </location>
</feature>
<feature type="compositionally biased region" description="Polar residues" evidence="15">
    <location>
        <begin position="1287"/>
        <end position="1300"/>
    </location>
</feature>
<keyword evidence="7 14" id="KW-0472">Membrane</keyword>
<evidence type="ECO:0000256" key="3">
    <source>
        <dbReference type="ARBA" id="ARBA00022692"/>
    </source>
</evidence>
<dbReference type="SUPFAM" id="SSF63712">
    <property type="entry name" value="Nicotinic receptor ligand binding domain-like"/>
    <property type="match status" value="3"/>
</dbReference>
<evidence type="ECO:0000256" key="11">
    <source>
        <dbReference type="ARBA" id="ARBA00023286"/>
    </source>
</evidence>
<dbReference type="CDD" id="cd18997">
    <property type="entry name" value="LGIC_ECD_nAChR"/>
    <property type="match status" value="3"/>
</dbReference>
<dbReference type="PROSITE" id="PS00236">
    <property type="entry name" value="NEUROTR_ION_CHANNEL"/>
    <property type="match status" value="3"/>
</dbReference>
<evidence type="ECO:0000256" key="13">
    <source>
        <dbReference type="ARBA" id="ARBA00034099"/>
    </source>
</evidence>
<evidence type="ECO:0000256" key="8">
    <source>
        <dbReference type="ARBA" id="ARBA00023157"/>
    </source>
</evidence>
<comment type="subcellular location">
    <subcellularLocation>
        <location evidence="13">Synaptic cell membrane</location>
        <topology evidence="13">Multi-pass membrane protein</topology>
    </subcellularLocation>
</comment>
<evidence type="ECO:0000256" key="5">
    <source>
        <dbReference type="ARBA" id="ARBA00023018"/>
    </source>
</evidence>
<dbReference type="Gene3D" id="1.20.58.390">
    <property type="entry name" value="Neurotransmitter-gated ion-channel transmembrane domain"/>
    <property type="match status" value="6"/>
</dbReference>
<feature type="non-terminal residue" evidence="18">
    <location>
        <position position="1"/>
    </location>
</feature>
<evidence type="ECO:0000256" key="7">
    <source>
        <dbReference type="ARBA" id="ARBA00023136"/>
    </source>
</evidence>
<dbReference type="InterPro" id="IPR006029">
    <property type="entry name" value="Neurotrans-gated_channel_TM"/>
</dbReference>
<feature type="domain" description="Neurotransmitter-gated ion-channel ligand-binding" evidence="16">
    <location>
        <begin position="18"/>
        <end position="226"/>
    </location>
</feature>
<dbReference type="SUPFAM" id="SSF90112">
    <property type="entry name" value="Neurotransmitter-gated ion-channel transmembrane pore"/>
    <property type="match status" value="3"/>
</dbReference>
<feature type="domain" description="Neurotransmitter-gated ion-channel ligand-binding" evidence="16">
    <location>
        <begin position="910"/>
        <end position="1120"/>
    </location>
</feature>
<keyword evidence="5" id="KW-0770">Synapse</keyword>
<evidence type="ECO:0000256" key="15">
    <source>
        <dbReference type="SAM" id="MobiDB-lite"/>
    </source>
</evidence>
<evidence type="ECO:0000256" key="2">
    <source>
        <dbReference type="ARBA" id="ARBA00022475"/>
    </source>
</evidence>
<feature type="transmembrane region" description="Helical" evidence="14">
    <location>
        <begin position="1371"/>
        <end position="1392"/>
    </location>
</feature>
<sequence length="1393" mass="159688">CLFCFVSPVKGANPSAEQVLISTLMESYNRNARPVLNRKRSTNVTFGLEVVQLVNVDDRNQMITTNVWVRQRWKNELLTWKTENYNGVKIIRIDPSLVWIPDIVLYNSADSVFSGGLEKYKTRVILEDDGRNAWYSPASFRSTCNIDVTYFPFDEQKCSMKFGSWTFVLTDLDIDAETSPTFSDKYVKSAEWDLIKASKTRNVQFYECCSIPFADVTIEMVIRRKPLFYAFNLITPCMIMLSMILLGFFLPPESGERITLSITVLLAMAVFLQLVAETLPRNSETIPLLGKFYITIMAEISMSLMSTCWVLNIHHRNSGRSVVKIPSWVEKFVLGWLANILCVRKPAIKLEKSSNEGKSRDCHGDIQILAQGPTMSAEEHALLPMNHVTPVCRSIAKVQKRLSLPNGMPKNSEQNSKRTEEDIAKDLTVLADHTKLNRQIDENQKKWKHVAMVMDRFFFWFFVITLSFSRLIGGTFGNRTITPEERLIDDLLENYTKEARPVKNPKHKINVTFGFELVQLVHVNDRNQRITTNVWVRQIWNNELLKWNPRDYNGIEAVRLDASRIWIPDIVLYNSADSEFSGGTEKYKTPVILTWTGKCSWYCPVSFTSTCPINVQYFPFDQQKCVLKFGSWTYEVTELDMKAENRSSKSQYVESAEWELEDVTKQRNERKYACCKQPLADISITILIDRKPLFYLFNLVIPCFIILSMVLLGFFLPPASGERITLSITVLLAMAVFLQLVGESLPRNSETVPLLGKFYITIMAEISISLMLTCWVLNIHYHGSGSSAKEVPLWARIIVLQWLGYLLGAHYSGDRSPDESRLLEVRYTGETSPVDMPEKRSRERPKERLSEEISVLANSIREREKVEKNQEDWKYFAMVMDRVFFWIYSMTIVMSTLTIFFTRAAHESTEQTLINDLMRGYNKDAHPIPVQNKSIYAVTFGLELVQLVNVDDKNQIITTNVWVRQKWRNLLLTWQPEKYGGIKRVRIEPTLIWIPDIVLYNNADNEFGGGLEKYKTRVIIDHEGWCAWYTPTSFRSTCPIDVTHFPFDQQTCMMKFGSWTFEVVDLDINADDSPLHSTQYVKSAEWDLLGASKKRNVEKYACCDHPFSDVTITFVFKRKPLFYIFNLIVPCTIIMSMVLLGFFLPPESGERITLSITVLLAMAVFLQLAAENLPRNSDNVPVLGIFYITVMIEVASSLVATCYILHVHHRNSGTAVVPVPGWVNAYILRKLGRYLGVKKPVTEDKYDLSAENDFKRISLMKRDLEKRLGNSTSKNKLKNKLLPDVSSGESTLRPTLSSPEEFNMSSSVYSVSSTLPTIDLPQGKDDSGSGDSNSAKTAQGVMVLVDSLKHRRQIEKNQEEWRHLAMVLDRLFFWIFVAIIVISTLVVLGRIYH</sequence>
<evidence type="ECO:0000256" key="6">
    <source>
        <dbReference type="ARBA" id="ARBA00023065"/>
    </source>
</evidence>
<dbReference type="InterPro" id="IPR006202">
    <property type="entry name" value="Neur_chan_lig-bd"/>
</dbReference>
<keyword evidence="10" id="KW-0325">Glycoprotein</keyword>
<dbReference type="PRINTS" id="PR00254">
    <property type="entry name" value="NICOTINICR"/>
</dbReference>
<comment type="caution">
    <text evidence="18">The sequence shown here is derived from an EMBL/GenBank/DDBJ whole genome shotgun (WGS) entry which is preliminary data.</text>
</comment>
<comment type="similarity">
    <text evidence="14">Belongs to the ligand-gated ion channel (TC 1.A.9) family.</text>
</comment>
<dbReference type="InterPro" id="IPR036734">
    <property type="entry name" value="Neur_chan_lig-bd_sf"/>
</dbReference>
<feature type="domain" description="Neurotransmitter-gated ion-channel transmembrane" evidence="17">
    <location>
        <begin position="233"/>
        <end position="468"/>
    </location>
</feature>